<protein>
    <submittedName>
        <fullName evidence="1">Uncharacterized protein</fullName>
    </submittedName>
</protein>
<comment type="caution">
    <text evidence="1">The sequence shown here is derived from an EMBL/GenBank/DDBJ whole genome shotgun (WGS) entry which is preliminary data.</text>
</comment>
<accession>A0A0F9BLF9</accession>
<evidence type="ECO:0000313" key="1">
    <source>
        <dbReference type="EMBL" id="KKK91424.1"/>
    </source>
</evidence>
<name>A0A0F9BLF9_9ZZZZ</name>
<dbReference type="AlphaFoldDB" id="A0A0F9BLF9"/>
<sequence>MAKRTYERWIRKPGASKSLARERAVVVHRNGCRYVAGTHQKLSEDVLLRHYNRVAKARITVTSKKTVRK</sequence>
<proteinExistence type="predicted"/>
<organism evidence="1">
    <name type="scientific">marine sediment metagenome</name>
    <dbReference type="NCBI Taxonomy" id="412755"/>
    <lineage>
        <taxon>unclassified sequences</taxon>
        <taxon>metagenomes</taxon>
        <taxon>ecological metagenomes</taxon>
    </lineage>
</organism>
<dbReference type="EMBL" id="LAZR01048655">
    <property type="protein sequence ID" value="KKK91424.1"/>
    <property type="molecule type" value="Genomic_DNA"/>
</dbReference>
<reference evidence="1" key="1">
    <citation type="journal article" date="2015" name="Nature">
        <title>Complex archaea that bridge the gap between prokaryotes and eukaryotes.</title>
        <authorList>
            <person name="Spang A."/>
            <person name="Saw J.H."/>
            <person name="Jorgensen S.L."/>
            <person name="Zaremba-Niedzwiedzka K."/>
            <person name="Martijn J."/>
            <person name="Lind A.E."/>
            <person name="van Eijk R."/>
            <person name="Schleper C."/>
            <person name="Guy L."/>
            <person name="Ettema T.J."/>
        </authorList>
    </citation>
    <scope>NUCLEOTIDE SEQUENCE</scope>
</reference>
<gene>
    <name evidence="1" type="ORF">LCGC14_2713100</name>
</gene>